<feature type="transmembrane region" description="Helical" evidence="1">
    <location>
        <begin position="147"/>
        <end position="170"/>
    </location>
</feature>
<name>A0A151XHJ1_9HYME</name>
<reference evidence="2 3" key="1">
    <citation type="submission" date="2015-09" db="EMBL/GenBank/DDBJ databases">
        <title>Trachymyrmex zeteki WGS genome.</title>
        <authorList>
            <person name="Nygaard S."/>
            <person name="Hu H."/>
            <person name="Boomsma J."/>
            <person name="Zhang G."/>
        </authorList>
    </citation>
    <scope>NUCLEOTIDE SEQUENCE [LARGE SCALE GENOMIC DNA]</scope>
    <source>
        <strain evidence="2">Tzet28-1</strain>
        <tissue evidence="2">Whole body</tissue>
    </source>
</reference>
<accession>A0A151XHJ1</accession>
<feature type="transmembrane region" description="Helical" evidence="1">
    <location>
        <begin position="190"/>
        <end position="209"/>
    </location>
</feature>
<evidence type="ECO:0008006" key="4">
    <source>
        <dbReference type="Google" id="ProtNLM"/>
    </source>
</evidence>
<proteinExistence type="predicted"/>
<feature type="transmembrane region" description="Helical" evidence="1">
    <location>
        <begin position="12"/>
        <end position="31"/>
    </location>
</feature>
<keyword evidence="3" id="KW-1185">Reference proteome</keyword>
<keyword evidence="1" id="KW-0812">Transmembrane</keyword>
<keyword evidence="1" id="KW-0472">Membrane</keyword>
<keyword evidence="1" id="KW-1133">Transmembrane helix</keyword>
<sequence length="283" mass="33362">MRKKWFFHATDFESLMYLCFILCRIFGIFLYKLQPSGFIMIVTHVLSGPRMRLLQTISKISLKLPSKSYKKMFKFIHVKDTCIKGLFQENQENDNLACIQGLMVNDVNVFVPKFICHVQKNQSLLIKLKILKKQHLMISDAVQMLNIIFSLQLVATIFMTFSAITFRFSLQVLHRENIFSTKFFTIDTTLLITVMGNVTTYLLILIQFLNISHSCDGKIAINVTQFKKYIIQFFHIKFEIASYRRNIVNCFILANSLQQIHFCFNYFNYVINKRRFFFNKVAI</sequence>
<evidence type="ECO:0000313" key="3">
    <source>
        <dbReference type="Proteomes" id="UP000075809"/>
    </source>
</evidence>
<dbReference type="Proteomes" id="UP000075809">
    <property type="component" value="Unassembled WGS sequence"/>
</dbReference>
<organism evidence="2 3">
    <name type="scientific">Mycetomoellerius zeteki</name>
    <dbReference type="NCBI Taxonomy" id="64791"/>
    <lineage>
        <taxon>Eukaryota</taxon>
        <taxon>Metazoa</taxon>
        <taxon>Ecdysozoa</taxon>
        <taxon>Arthropoda</taxon>
        <taxon>Hexapoda</taxon>
        <taxon>Insecta</taxon>
        <taxon>Pterygota</taxon>
        <taxon>Neoptera</taxon>
        <taxon>Endopterygota</taxon>
        <taxon>Hymenoptera</taxon>
        <taxon>Apocrita</taxon>
        <taxon>Aculeata</taxon>
        <taxon>Formicoidea</taxon>
        <taxon>Formicidae</taxon>
        <taxon>Myrmicinae</taxon>
        <taxon>Mycetomoellerius</taxon>
    </lineage>
</organism>
<dbReference type="EMBL" id="KQ982125">
    <property type="protein sequence ID" value="KYQ59872.1"/>
    <property type="molecule type" value="Genomic_DNA"/>
</dbReference>
<gene>
    <name evidence="2" type="ORF">ALC60_01103</name>
</gene>
<evidence type="ECO:0000313" key="2">
    <source>
        <dbReference type="EMBL" id="KYQ59872.1"/>
    </source>
</evidence>
<protein>
    <recommendedName>
        <fullName evidence="4">Gustatory receptor</fullName>
    </recommendedName>
</protein>
<dbReference type="STRING" id="64791.A0A151XHJ1"/>
<evidence type="ECO:0000256" key="1">
    <source>
        <dbReference type="SAM" id="Phobius"/>
    </source>
</evidence>
<dbReference type="AlphaFoldDB" id="A0A151XHJ1"/>